<dbReference type="EMBL" id="JAODUP010000855">
    <property type="protein sequence ID" value="KAK2143298.1"/>
    <property type="molecule type" value="Genomic_DNA"/>
</dbReference>
<name>A0AAD9IZ92_9ANNE</name>
<dbReference type="Proteomes" id="UP001208570">
    <property type="component" value="Unassembled WGS sequence"/>
</dbReference>
<feature type="compositionally biased region" description="Polar residues" evidence="1">
    <location>
        <begin position="15"/>
        <end position="29"/>
    </location>
</feature>
<proteinExistence type="predicted"/>
<dbReference type="AlphaFoldDB" id="A0AAD9IZ92"/>
<accession>A0AAD9IZ92</accession>
<evidence type="ECO:0000256" key="1">
    <source>
        <dbReference type="SAM" id="MobiDB-lite"/>
    </source>
</evidence>
<evidence type="ECO:0000313" key="3">
    <source>
        <dbReference type="Proteomes" id="UP001208570"/>
    </source>
</evidence>
<evidence type="ECO:0000313" key="2">
    <source>
        <dbReference type="EMBL" id="KAK2143298.1"/>
    </source>
</evidence>
<keyword evidence="3" id="KW-1185">Reference proteome</keyword>
<reference evidence="2" key="1">
    <citation type="journal article" date="2023" name="Mol. Biol. Evol.">
        <title>Third-Generation Sequencing Reveals the Adaptive Role of the Epigenome in Three Deep-Sea Polychaetes.</title>
        <authorList>
            <person name="Perez M."/>
            <person name="Aroh O."/>
            <person name="Sun Y."/>
            <person name="Lan Y."/>
            <person name="Juniper S.K."/>
            <person name="Young C.R."/>
            <person name="Angers B."/>
            <person name="Qian P.Y."/>
        </authorList>
    </citation>
    <scope>NUCLEOTIDE SEQUENCE</scope>
    <source>
        <strain evidence="2">P08H-3</strain>
    </source>
</reference>
<protein>
    <submittedName>
        <fullName evidence="2">Uncharacterized protein</fullName>
    </submittedName>
</protein>
<gene>
    <name evidence="2" type="ORF">LSH36_855g00008</name>
</gene>
<organism evidence="2 3">
    <name type="scientific">Paralvinella palmiformis</name>
    <dbReference type="NCBI Taxonomy" id="53620"/>
    <lineage>
        <taxon>Eukaryota</taxon>
        <taxon>Metazoa</taxon>
        <taxon>Spiralia</taxon>
        <taxon>Lophotrochozoa</taxon>
        <taxon>Annelida</taxon>
        <taxon>Polychaeta</taxon>
        <taxon>Sedentaria</taxon>
        <taxon>Canalipalpata</taxon>
        <taxon>Terebellida</taxon>
        <taxon>Terebelliformia</taxon>
        <taxon>Alvinellidae</taxon>
        <taxon>Paralvinella</taxon>
    </lineage>
</organism>
<sequence>MTHFKVLRLLRGNLKQQSRFSNGSEQNNQQRKRSPPLSSNNHHRRNNNNNNSAPSQPRVPTNLFPKPGYDRSAPHFIQYRIYCDTTTSRSRNVPIITFIVLSMCMLRRTSIFQLRLNILYYGQD</sequence>
<comment type="caution">
    <text evidence="2">The sequence shown here is derived from an EMBL/GenBank/DDBJ whole genome shotgun (WGS) entry which is preliminary data.</text>
</comment>
<feature type="region of interest" description="Disordered" evidence="1">
    <location>
        <begin position="15"/>
        <end position="67"/>
    </location>
</feature>